<dbReference type="KEGG" id="spu:105440788"/>
<dbReference type="OMA" id="NTCESFI"/>
<reference evidence="7" key="1">
    <citation type="submission" date="2015-02" db="EMBL/GenBank/DDBJ databases">
        <title>Genome sequencing for Strongylocentrotus purpuratus.</title>
        <authorList>
            <person name="Murali S."/>
            <person name="Liu Y."/>
            <person name="Vee V."/>
            <person name="English A."/>
            <person name="Wang M."/>
            <person name="Skinner E."/>
            <person name="Han Y."/>
            <person name="Muzny D.M."/>
            <person name="Worley K.C."/>
            <person name="Gibbs R.A."/>
        </authorList>
    </citation>
    <scope>NUCLEOTIDE SEQUENCE</scope>
</reference>
<keyword evidence="7" id="KW-1185">Reference proteome</keyword>
<organism evidence="6 7">
    <name type="scientific">Strongylocentrotus purpuratus</name>
    <name type="common">Purple sea urchin</name>
    <dbReference type="NCBI Taxonomy" id="7668"/>
    <lineage>
        <taxon>Eukaryota</taxon>
        <taxon>Metazoa</taxon>
        <taxon>Echinodermata</taxon>
        <taxon>Eleutherozoa</taxon>
        <taxon>Echinozoa</taxon>
        <taxon>Echinoidea</taxon>
        <taxon>Euechinoidea</taxon>
        <taxon>Echinacea</taxon>
        <taxon>Camarodonta</taxon>
        <taxon>Echinidea</taxon>
        <taxon>Strongylocentrotidae</taxon>
        <taxon>Strongylocentrotus</taxon>
    </lineage>
</organism>
<dbReference type="OrthoDB" id="654191at2759"/>
<dbReference type="GeneID" id="105440788"/>
<evidence type="ECO:0000313" key="7">
    <source>
        <dbReference type="Proteomes" id="UP000007110"/>
    </source>
</evidence>
<keyword evidence="2 4" id="KW-0863">Zinc-finger</keyword>
<dbReference type="PANTHER" id="PTHR25462:SF296">
    <property type="entry name" value="MEIOTIC P26, ISOFORM F"/>
    <property type="match status" value="1"/>
</dbReference>
<dbReference type="PANTHER" id="PTHR25462">
    <property type="entry name" value="BONUS, ISOFORM C-RELATED"/>
    <property type="match status" value="1"/>
</dbReference>
<sequence>MADAFKNVTAQSLECPVCLDTFTDPKILSCYHTYCKACLDNLLECHGNEQMLRCPVCTAETQVPNQNVSKLPENLALKSLIEDVKNQHHHEVLALSEIKSGKVSVPRYRKFRKHPKEDEEYFCINCRRFSCFWCVVMEHKDDGHRIIEAAVYESSHMKSIEDLKSKADKKRSCFQKYVDFIDDQKERVSNV</sequence>
<evidence type="ECO:0000259" key="5">
    <source>
        <dbReference type="PROSITE" id="PS50089"/>
    </source>
</evidence>
<dbReference type="GO" id="GO:0008270">
    <property type="term" value="F:zinc ion binding"/>
    <property type="evidence" value="ECO:0007669"/>
    <property type="project" value="UniProtKB-KW"/>
</dbReference>
<dbReference type="Proteomes" id="UP000007110">
    <property type="component" value="Unassembled WGS sequence"/>
</dbReference>
<keyword evidence="3" id="KW-0862">Zinc</keyword>
<dbReference type="GO" id="GO:0061630">
    <property type="term" value="F:ubiquitin protein ligase activity"/>
    <property type="evidence" value="ECO:0000318"/>
    <property type="project" value="GO_Central"/>
</dbReference>
<dbReference type="Pfam" id="PF13445">
    <property type="entry name" value="zf-RING_UBOX"/>
    <property type="match status" value="1"/>
</dbReference>
<dbReference type="InterPro" id="IPR013083">
    <property type="entry name" value="Znf_RING/FYVE/PHD"/>
</dbReference>
<protein>
    <recommendedName>
        <fullName evidence="5">RING-type domain-containing protein</fullName>
    </recommendedName>
</protein>
<proteinExistence type="predicted"/>
<feature type="domain" description="RING-type" evidence="5">
    <location>
        <begin position="15"/>
        <end position="58"/>
    </location>
</feature>
<evidence type="ECO:0000313" key="6">
    <source>
        <dbReference type="EnsemblMetazoa" id="XP_011669621"/>
    </source>
</evidence>
<dbReference type="AlphaFoldDB" id="A0A7M7HEX9"/>
<dbReference type="PROSITE" id="PS00518">
    <property type="entry name" value="ZF_RING_1"/>
    <property type="match status" value="1"/>
</dbReference>
<dbReference type="SUPFAM" id="SSF57845">
    <property type="entry name" value="B-box zinc-binding domain"/>
    <property type="match status" value="1"/>
</dbReference>
<dbReference type="InterPro" id="IPR017907">
    <property type="entry name" value="Znf_RING_CS"/>
</dbReference>
<evidence type="ECO:0000256" key="4">
    <source>
        <dbReference type="PROSITE-ProRule" id="PRU00175"/>
    </source>
</evidence>
<dbReference type="InterPro" id="IPR047153">
    <property type="entry name" value="TRIM45/56/19-like"/>
</dbReference>
<name>A0A7M7HEX9_STRPU</name>
<evidence type="ECO:0000256" key="1">
    <source>
        <dbReference type="ARBA" id="ARBA00022723"/>
    </source>
</evidence>
<evidence type="ECO:0000256" key="3">
    <source>
        <dbReference type="ARBA" id="ARBA00022833"/>
    </source>
</evidence>
<reference evidence="6" key="2">
    <citation type="submission" date="2021-01" db="UniProtKB">
        <authorList>
            <consortium name="EnsemblMetazoa"/>
        </authorList>
    </citation>
    <scope>IDENTIFICATION</scope>
</reference>
<evidence type="ECO:0000256" key="2">
    <source>
        <dbReference type="ARBA" id="ARBA00022771"/>
    </source>
</evidence>
<dbReference type="Gene3D" id="3.30.160.60">
    <property type="entry name" value="Classic Zinc Finger"/>
    <property type="match status" value="1"/>
</dbReference>
<dbReference type="InterPro" id="IPR001841">
    <property type="entry name" value="Znf_RING"/>
</dbReference>
<dbReference type="EnsemblMetazoa" id="XM_011671319">
    <property type="protein sequence ID" value="XP_011669621"/>
    <property type="gene ID" value="LOC105440788"/>
</dbReference>
<accession>A0A7M7HEX9</accession>
<dbReference type="Gene3D" id="3.30.40.10">
    <property type="entry name" value="Zinc/RING finger domain, C3HC4 (zinc finger)"/>
    <property type="match status" value="1"/>
</dbReference>
<dbReference type="RefSeq" id="XP_011669621.1">
    <property type="nucleotide sequence ID" value="XM_011671319.1"/>
</dbReference>
<dbReference type="InterPro" id="IPR027370">
    <property type="entry name" value="Znf-RING_euk"/>
</dbReference>
<dbReference type="PROSITE" id="PS50089">
    <property type="entry name" value="ZF_RING_2"/>
    <property type="match status" value="1"/>
</dbReference>
<keyword evidence="1" id="KW-0479">Metal-binding</keyword>
<dbReference type="InParanoid" id="A0A7M7HEX9"/>
<dbReference type="GO" id="GO:0005654">
    <property type="term" value="C:nucleoplasm"/>
    <property type="evidence" value="ECO:0000318"/>
    <property type="project" value="GO_Central"/>
</dbReference>
<dbReference type="SMART" id="SM00184">
    <property type="entry name" value="RING"/>
    <property type="match status" value="1"/>
</dbReference>
<dbReference type="SUPFAM" id="SSF57850">
    <property type="entry name" value="RING/U-box"/>
    <property type="match status" value="1"/>
</dbReference>